<feature type="transmembrane region" description="Helical" evidence="1">
    <location>
        <begin position="344"/>
        <end position="364"/>
    </location>
</feature>
<organism evidence="2 3">
    <name type="scientific">Trichuris muris</name>
    <name type="common">Mouse whipworm</name>
    <dbReference type="NCBI Taxonomy" id="70415"/>
    <lineage>
        <taxon>Eukaryota</taxon>
        <taxon>Metazoa</taxon>
        <taxon>Ecdysozoa</taxon>
        <taxon>Nematoda</taxon>
        <taxon>Enoplea</taxon>
        <taxon>Dorylaimia</taxon>
        <taxon>Trichinellida</taxon>
        <taxon>Trichuridae</taxon>
        <taxon>Trichuris</taxon>
    </lineage>
</organism>
<keyword evidence="1" id="KW-0472">Membrane</keyword>
<keyword evidence="2" id="KW-1185">Reference proteome</keyword>
<dbReference type="InterPro" id="IPR004316">
    <property type="entry name" value="SWEET_rpt"/>
</dbReference>
<reference evidence="3" key="1">
    <citation type="submission" date="2019-12" db="UniProtKB">
        <authorList>
            <consortium name="WormBaseParasite"/>
        </authorList>
    </citation>
    <scope>IDENTIFICATION</scope>
</reference>
<dbReference type="AlphaFoldDB" id="A0A5S6QA05"/>
<dbReference type="Proteomes" id="UP000046395">
    <property type="component" value="Unassembled WGS sequence"/>
</dbReference>
<feature type="transmembrane region" description="Helical" evidence="1">
    <location>
        <begin position="371"/>
        <end position="391"/>
    </location>
</feature>
<proteinExistence type="predicted"/>
<dbReference type="PANTHER" id="PTHR11439">
    <property type="entry name" value="GAG-POL-RELATED RETROTRANSPOSON"/>
    <property type="match status" value="1"/>
</dbReference>
<evidence type="ECO:0000256" key="1">
    <source>
        <dbReference type="SAM" id="Phobius"/>
    </source>
</evidence>
<evidence type="ECO:0000313" key="3">
    <source>
        <dbReference type="WBParaSite" id="TMUE_1000004069.1"/>
    </source>
</evidence>
<dbReference type="Pfam" id="PF03083">
    <property type="entry name" value="MtN3_slv"/>
    <property type="match status" value="1"/>
</dbReference>
<dbReference type="WBParaSite" id="TMUE_1000004069.1">
    <property type="protein sequence ID" value="TMUE_1000004069.1"/>
    <property type="gene ID" value="WBGene00292015"/>
</dbReference>
<dbReference type="PANTHER" id="PTHR11439:SF483">
    <property type="entry name" value="PEPTIDE SYNTHASE GLIP-LIKE, PUTATIVE (AFU_ORTHOLOGUE AFUA_3G12920)-RELATED"/>
    <property type="match status" value="1"/>
</dbReference>
<evidence type="ECO:0000313" key="2">
    <source>
        <dbReference type="Proteomes" id="UP000046395"/>
    </source>
</evidence>
<keyword evidence="1" id="KW-0812">Transmembrane</keyword>
<protein>
    <submittedName>
        <fullName evidence="3">Uncharacterized protein</fullName>
    </submittedName>
</protein>
<dbReference type="STRING" id="70415.A0A5S6QA05"/>
<keyword evidence="1" id="KW-1133">Transmembrane helix</keyword>
<feature type="transmembrane region" description="Helical" evidence="1">
    <location>
        <begin position="318"/>
        <end position="338"/>
    </location>
</feature>
<sequence length="499" mass="56048">MQLDKFFKTKDLGNVKNYLGMQIERETHDEEREGVELRCHVDTDWAGGKIDRKSTTGYVFKPGSSTIAWSSRKQSVVALSSTEAEYLAASHSCRVVWLRLLLKDLGTPVNDPAVIYEDDQACIKMIDSDRRTVRTKHIGVCHAIIMLLCLPQQLLDGRSERRLCSSEEMGVKATGPFELETVLAPSACSLEADPLMDLTEQQHLKKANRNLVFGKTGSQRSVPICQSRSFFLYILTAPGHYVHFSPSLDSSTFARAAVASLEQQWFQFRQHPGTFLADNINFFNLLCVSIGINIGLLSLAALSNIVRWKRRGKSDYDFFLPFILGWLGSILWSLYGYFAHNWQVTAVNGLLTIVNSVVLVCLIVYRIRKRIVIICTSAVGLSILLLFAVLFQMPGNVSANIVGSICSALQILCALTMVYVINRAVSQQRIDFVPFPPVAQIFNIEFQVSIYSIMVKDYYLLISNGIFMLIDGMLFALFFIYPSDVAEQKRTSETKLIEA</sequence>
<dbReference type="CDD" id="cd09272">
    <property type="entry name" value="RNase_HI_RT_Ty1"/>
    <property type="match status" value="1"/>
</dbReference>
<feature type="transmembrane region" description="Helical" evidence="1">
    <location>
        <begin position="458"/>
        <end position="481"/>
    </location>
</feature>
<dbReference type="GO" id="GO:0016020">
    <property type="term" value="C:membrane"/>
    <property type="evidence" value="ECO:0007669"/>
    <property type="project" value="InterPro"/>
</dbReference>
<feature type="transmembrane region" description="Helical" evidence="1">
    <location>
        <begin position="397"/>
        <end position="421"/>
    </location>
</feature>
<accession>A0A5S6QA05</accession>
<feature type="transmembrane region" description="Helical" evidence="1">
    <location>
        <begin position="282"/>
        <end position="306"/>
    </location>
</feature>
<name>A0A5S6QA05_TRIMR</name>
<dbReference type="Gene3D" id="1.20.1280.290">
    <property type="match status" value="2"/>
</dbReference>